<name>M5ABN3_LEVBR</name>
<evidence type="ECO:0000313" key="3">
    <source>
        <dbReference type="Proteomes" id="UP000012042"/>
    </source>
</evidence>
<dbReference type="AlphaFoldDB" id="M5ABN3"/>
<dbReference type="Proteomes" id="UP000012042">
    <property type="component" value="Chromosome"/>
</dbReference>
<evidence type="ECO:0000313" key="2">
    <source>
        <dbReference type="EMBL" id="BAN05805.1"/>
    </source>
</evidence>
<feature type="transmembrane region" description="Helical" evidence="1">
    <location>
        <begin position="30"/>
        <end position="53"/>
    </location>
</feature>
<dbReference type="PATRIC" id="fig|1001583.3.peg.164"/>
<gene>
    <name evidence="2" type="ORF">LVISKB_0170</name>
</gene>
<evidence type="ECO:0000256" key="1">
    <source>
        <dbReference type="SAM" id="Phobius"/>
    </source>
</evidence>
<keyword evidence="1" id="KW-1133">Transmembrane helix</keyword>
<keyword evidence="1" id="KW-0812">Transmembrane</keyword>
<sequence>MALALFLVIESHVAQPMMPLALFKDQQFNGAAIVTVAAGIFFVALMVILPSFFTKIQGAQSYRRP</sequence>
<dbReference type="KEGG" id="lbk:LVISKB_0170"/>
<dbReference type="EMBL" id="AP012167">
    <property type="protein sequence ID" value="BAN05805.1"/>
    <property type="molecule type" value="Genomic_DNA"/>
</dbReference>
<organism evidence="2 3">
    <name type="scientific">Levilactobacillus brevis KB290</name>
    <dbReference type="NCBI Taxonomy" id="1001583"/>
    <lineage>
        <taxon>Bacteria</taxon>
        <taxon>Bacillati</taxon>
        <taxon>Bacillota</taxon>
        <taxon>Bacilli</taxon>
        <taxon>Lactobacillales</taxon>
        <taxon>Lactobacillaceae</taxon>
        <taxon>Levilactobacillus</taxon>
    </lineage>
</organism>
<keyword evidence="1" id="KW-0472">Membrane</keyword>
<proteinExistence type="predicted"/>
<dbReference type="HOGENOM" id="CLU_2844258_0_0_9"/>
<accession>M5ABN3</accession>
<reference evidence="2 3" key="1">
    <citation type="journal article" date="2013" name="PLoS ONE">
        <title>Genomic Analysis by Deep Sequencing of the Probiotic Lactobacillus brevis KB290 Harboring Nine Plasmids Reveals Genomic Stability.</title>
        <authorList>
            <person name="Fukao M."/>
            <person name="Oshima K."/>
            <person name="Morita H."/>
            <person name="Toh H."/>
            <person name="Suda W."/>
            <person name="Kim S.W."/>
            <person name="Suzuki S."/>
            <person name="Yakabe T."/>
            <person name="Hattori M."/>
            <person name="Yajima N."/>
        </authorList>
    </citation>
    <scope>NUCLEOTIDE SEQUENCE [LARGE SCALE GENOMIC DNA]</scope>
    <source>
        <strain evidence="2 3">KB290</strain>
    </source>
</reference>
<protein>
    <submittedName>
        <fullName evidence="2">Uncharacterized protein</fullName>
    </submittedName>
</protein>